<organism evidence="2 3">
    <name type="scientific">Tunturiibacter empetritectus</name>
    <dbReference type="NCBI Taxonomy" id="3069691"/>
    <lineage>
        <taxon>Bacteria</taxon>
        <taxon>Pseudomonadati</taxon>
        <taxon>Acidobacteriota</taxon>
        <taxon>Terriglobia</taxon>
        <taxon>Terriglobales</taxon>
        <taxon>Acidobacteriaceae</taxon>
        <taxon>Tunturiibacter</taxon>
    </lineage>
</organism>
<feature type="compositionally biased region" description="Basic and acidic residues" evidence="1">
    <location>
        <begin position="61"/>
        <end position="73"/>
    </location>
</feature>
<accession>A0A7W8IMX6</accession>
<evidence type="ECO:0000256" key="1">
    <source>
        <dbReference type="SAM" id="MobiDB-lite"/>
    </source>
</evidence>
<evidence type="ECO:0000313" key="2">
    <source>
        <dbReference type="EMBL" id="MBB5319118.1"/>
    </source>
</evidence>
<reference evidence="2" key="1">
    <citation type="submission" date="2020-08" db="EMBL/GenBank/DDBJ databases">
        <title>Genomic Encyclopedia of Type Strains, Phase IV (KMG-V): Genome sequencing to study the core and pangenomes of soil and plant-associated prokaryotes.</title>
        <authorList>
            <person name="Whitman W."/>
        </authorList>
    </citation>
    <scope>NUCLEOTIDE SEQUENCE [LARGE SCALE GENOMIC DNA]</scope>
    <source>
        <strain evidence="2">M8UP27</strain>
    </source>
</reference>
<keyword evidence="3" id="KW-1185">Reference proteome</keyword>
<gene>
    <name evidence="2" type="ORF">HDF09_003817</name>
</gene>
<dbReference type="EMBL" id="JACHDY010000006">
    <property type="protein sequence ID" value="MBB5319118.1"/>
    <property type="molecule type" value="Genomic_DNA"/>
</dbReference>
<evidence type="ECO:0000313" key="3">
    <source>
        <dbReference type="Proteomes" id="UP000568106"/>
    </source>
</evidence>
<name>A0A7W8IMX6_9BACT</name>
<comment type="caution">
    <text evidence="2">The sequence shown here is derived from an EMBL/GenBank/DDBJ whole genome shotgun (WGS) entry which is preliminary data.</text>
</comment>
<protein>
    <submittedName>
        <fullName evidence="2">Uncharacterized protein</fullName>
    </submittedName>
</protein>
<proteinExistence type="predicted"/>
<dbReference type="Proteomes" id="UP000568106">
    <property type="component" value="Unassembled WGS sequence"/>
</dbReference>
<sequence length="73" mass="8107">MKRWPAPVEMTIFVGKSGNGWIVWVGRFERYGWVECFGILHSVQDDGEELNNGNGNGDGDGDGKYGDSLLRSE</sequence>
<feature type="region of interest" description="Disordered" evidence="1">
    <location>
        <begin position="48"/>
        <end position="73"/>
    </location>
</feature>
<dbReference type="AlphaFoldDB" id="A0A7W8IMX6"/>